<reference evidence="1 2" key="1">
    <citation type="submission" date="2019-10" db="EMBL/GenBank/DDBJ databases">
        <authorList>
            <person name="Palmer J.M."/>
        </authorList>
    </citation>
    <scope>NUCLEOTIDE SEQUENCE [LARGE SCALE GENOMIC DNA]</scope>
    <source>
        <strain evidence="1 2">TWF694</strain>
    </source>
</reference>
<comment type="caution">
    <text evidence="1">The sequence shown here is derived from an EMBL/GenBank/DDBJ whole genome shotgun (WGS) entry which is preliminary data.</text>
</comment>
<protein>
    <submittedName>
        <fullName evidence="1">Uncharacterized protein</fullName>
    </submittedName>
</protein>
<keyword evidence="2" id="KW-1185">Reference proteome</keyword>
<gene>
    <name evidence="1" type="ORF">TWF694_009846</name>
</gene>
<dbReference type="Proteomes" id="UP001365542">
    <property type="component" value="Unassembled WGS sequence"/>
</dbReference>
<sequence>MPMCPYCRSYNSRLKCYNCDEHPDRQLEDWEKFYRNRRHHSMNIDEERQSRHFYEPQTRQISHLQSQISDLSSSLAALCDRIDSTAASQAPDTIEKAITTGFGKVIKEIKELQSIFTHFGQEIKSGLDQFHVNHLHLLHKDPEVRHPRSHQQPHARQFVTTVVPLIFPVSQGVRFAQGDRLLHG</sequence>
<dbReference type="EMBL" id="JAVHJO010000006">
    <property type="protein sequence ID" value="KAK6539640.1"/>
    <property type="molecule type" value="Genomic_DNA"/>
</dbReference>
<evidence type="ECO:0000313" key="2">
    <source>
        <dbReference type="Proteomes" id="UP001365542"/>
    </source>
</evidence>
<evidence type="ECO:0000313" key="1">
    <source>
        <dbReference type="EMBL" id="KAK6539640.1"/>
    </source>
</evidence>
<name>A0AAV9XD15_9PEZI</name>
<dbReference type="AlphaFoldDB" id="A0AAV9XD15"/>
<accession>A0AAV9XD15</accession>
<proteinExistence type="predicted"/>
<organism evidence="1 2">
    <name type="scientific">Orbilia ellipsospora</name>
    <dbReference type="NCBI Taxonomy" id="2528407"/>
    <lineage>
        <taxon>Eukaryota</taxon>
        <taxon>Fungi</taxon>
        <taxon>Dikarya</taxon>
        <taxon>Ascomycota</taxon>
        <taxon>Pezizomycotina</taxon>
        <taxon>Orbiliomycetes</taxon>
        <taxon>Orbiliales</taxon>
        <taxon>Orbiliaceae</taxon>
        <taxon>Orbilia</taxon>
    </lineage>
</organism>